<evidence type="ECO:0000256" key="7">
    <source>
        <dbReference type="ARBA" id="ARBA00022840"/>
    </source>
</evidence>
<feature type="domain" description="Histidine kinase/HSP90-like ATPase" evidence="11">
    <location>
        <begin position="173"/>
        <end position="260"/>
    </location>
</feature>
<evidence type="ECO:0000259" key="11">
    <source>
        <dbReference type="Pfam" id="PF02518"/>
    </source>
</evidence>
<dbReference type="Gene3D" id="1.20.5.1930">
    <property type="match status" value="1"/>
</dbReference>
<keyword evidence="5" id="KW-0547">Nucleotide-binding</keyword>
<gene>
    <name evidence="13" type="ORF">I5M19_11570</name>
</gene>
<evidence type="ECO:0000256" key="5">
    <source>
        <dbReference type="ARBA" id="ARBA00022741"/>
    </source>
</evidence>
<dbReference type="InterPro" id="IPR011712">
    <property type="entry name" value="Sig_transdc_His_kin_sub3_dim/P"/>
</dbReference>
<evidence type="ECO:0000256" key="8">
    <source>
        <dbReference type="ARBA" id="ARBA00023012"/>
    </source>
</evidence>
<dbReference type="CDD" id="cd16917">
    <property type="entry name" value="HATPase_UhpB-NarQ-NarX-like"/>
    <property type="match status" value="1"/>
</dbReference>
<dbReference type="GO" id="GO:0000155">
    <property type="term" value="F:phosphorelay sensor kinase activity"/>
    <property type="evidence" value="ECO:0007669"/>
    <property type="project" value="InterPro"/>
</dbReference>
<dbReference type="GO" id="GO:0046983">
    <property type="term" value="F:protein dimerization activity"/>
    <property type="evidence" value="ECO:0007669"/>
    <property type="project" value="InterPro"/>
</dbReference>
<dbReference type="InterPro" id="IPR003594">
    <property type="entry name" value="HATPase_dom"/>
</dbReference>
<keyword evidence="7" id="KW-0067">ATP-binding</keyword>
<dbReference type="Proteomes" id="UP000613193">
    <property type="component" value="Unassembled WGS sequence"/>
</dbReference>
<protein>
    <recommendedName>
        <fullName evidence="2">histidine kinase</fullName>
        <ecNumber evidence="2">2.7.13.3</ecNumber>
    </recommendedName>
</protein>
<reference evidence="13" key="1">
    <citation type="submission" date="2020-12" db="EMBL/GenBank/DDBJ databases">
        <title>Bacterial novel species Mucilaginibacter sp. SD-g isolated from soil.</title>
        <authorList>
            <person name="Jung H.-Y."/>
        </authorList>
    </citation>
    <scope>NUCLEOTIDE SEQUENCE</scope>
    <source>
        <strain evidence="13">SD-g</strain>
    </source>
</reference>
<evidence type="ECO:0000256" key="1">
    <source>
        <dbReference type="ARBA" id="ARBA00000085"/>
    </source>
</evidence>
<dbReference type="PANTHER" id="PTHR24421:SF10">
    <property type="entry name" value="NITRATE_NITRITE SENSOR PROTEIN NARQ"/>
    <property type="match status" value="1"/>
</dbReference>
<keyword evidence="9" id="KW-0175">Coiled coil</keyword>
<dbReference type="Gene3D" id="3.30.565.10">
    <property type="entry name" value="Histidine kinase-like ATPase, C-terminal domain"/>
    <property type="match status" value="1"/>
</dbReference>
<dbReference type="EMBL" id="JAEHFW010000002">
    <property type="protein sequence ID" value="MBK0379952.1"/>
    <property type="molecule type" value="Genomic_DNA"/>
</dbReference>
<keyword evidence="4" id="KW-0808">Transferase</keyword>
<comment type="caution">
    <text evidence="13">The sequence shown here is derived from an EMBL/GenBank/DDBJ whole genome shotgun (WGS) entry which is preliminary data.</text>
</comment>
<accession>A0A934PUU3</accession>
<name>A0A934PUU3_9SPHI</name>
<evidence type="ECO:0000256" key="4">
    <source>
        <dbReference type="ARBA" id="ARBA00022679"/>
    </source>
</evidence>
<feature type="coiled-coil region" evidence="9">
    <location>
        <begin position="43"/>
        <end position="70"/>
    </location>
</feature>
<evidence type="ECO:0000313" key="14">
    <source>
        <dbReference type="Proteomes" id="UP000613193"/>
    </source>
</evidence>
<comment type="catalytic activity">
    <reaction evidence="1">
        <text>ATP + protein L-histidine = ADP + protein N-phospho-L-histidine.</text>
        <dbReference type="EC" id="2.7.13.3"/>
    </reaction>
</comment>
<dbReference type="EC" id="2.7.13.3" evidence="2"/>
<evidence type="ECO:0000256" key="9">
    <source>
        <dbReference type="SAM" id="Coils"/>
    </source>
</evidence>
<keyword evidence="14" id="KW-1185">Reference proteome</keyword>
<dbReference type="InterPro" id="IPR050482">
    <property type="entry name" value="Sensor_HK_TwoCompSys"/>
</dbReference>
<evidence type="ECO:0000256" key="6">
    <source>
        <dbReference type="ARBA" id="ARBA00022777"/>
    </source>
</evidence>
<dbReference type="Pfam" id="PF02518">
    <property type="entry name" value="HATPase_c"/>
    <property type="match status" value="1"/>
</dbReference>
<dbReference type="PANTHER" id="PTHR24421">
    <property type="entry name" value="NITRATE/NITRITE SENSOR PROTEIN NARX-RELATED"/>
    <property type="match status" value="1"/>
</dbReference>
<evidence type="ECO:0000256" key="2">
    <source>
        <dbReference type="ARBA" id="ARBA00012438"/>
    </source>
</evidence>
<evidence type="ECO:0000256" key="3">
    <source>
        <dbReference type="ARBA" id="ARBA00022553"/>
    </source>
</evidence>
<evidence type="ECO:0000313" key="13">
    <source>
        <dbReference type="EMBL" id="MBK0379952.1"/>
    </source>
</evidence>
<dbReference type="InterPro" id="IPR036890">
    <property type="entry name" value="HATPase_C_sf"/>
</dbReference>
<dbReference type="Pfam" id="PF07730">
    <property type="entry name" value="HisKA_3"/>
    <property type="match status" value="1"/>
</dbReference>
<dbReference type="AlphaFoldDB" id="A0A934PUU3"/>
<sequence length="277" mass="31232">MFHIIEIQELYIVLILGILLFALLAAFILHFIILYKNKQLTHKQEQEQLKSNFRQELLKARNEIQEQTLLNISREIHDNITQVLSFVKLNLAMTGDLDRHQQKERIGESRMLVAQAISDLRDLSKSISFEHISQLGLVKTIEIEIERISKSGIIKVALSVEGDVYTLGDKRELVLFRIFQEALNNTLKHSKASFFKISLQYSELLFNLTIEDDGIGFTTDTSQKGGSGLKNMENRAALIGAVATINSMPGKGCCIKITIDPFIQQAYADGNDSYSSG</sequence>
<proteinExistence type="predicted"/>
<dbReference type="GO" id="GO:0005524">
    <property type="term" value="F:ATP binding"/>
    <property type="evidence" value="ECO:0007669"/>
    <property type="project" value="UniProtKB-KW"/>
</dbReference>
<dbReference type="GO" id="GO:0016020">
    <property type="term" value="C:membrane"/>
    <property type="evidence" value="ECO:0007669"/>
    <property type="project" value="InterPro"/>
</dbReference>
<keyword evidence="10" id="KW-0472">Membrane</keyword>
<evidence type="ECO:0000259" key="12">
    <source>
        <dbReference type="Pfam" id="PF07730"/>
    </source>
</evidence>
<feature type="transmembrane region" description="Helical" evidence="10">
    <location>
        <begin position="12"/>
        <end position="35"/>
    </location>
</feature>
<keyword evidence="3" id="KW-0597">Phosphoprotein</keyword>
<dbReference type="SUPFAM" id="SSF55874">
    <property type="entry name" value="ATPase domain of HSP90 chaperone/DNA topoisomerase II/histidine kinase"/>
    <property type="match status" value="1"/>
</dbReference>
<keyword evidence="8" id="KW-0902">Two-component regulatory system</keyword>
<keyword evidence="10" id="KW-0812">Transmembrane</keyword>
<evidence type="ECO:0000256" key="10">
    <source>
        <dbReference type="SAM" id="Phobius"/>
    </source>
</evidence>
<dbReference type="RefSeq" id="WP_200066491.1">
    <property type="nucleotide sequence ID" value="NZ_JAEHFW010000002.1"/>
</dbReference>
<feature type="domain" description="Signal transduction histidine kinase subgroup 3 dimerisation and phosphoacceptor" evidence="12">
    <location>
        <begin position="71"/>
        <end position="125"/>
    </location>
</feature>
<organism evidence="13 14">
    <name type="scientific">Mucilaginibacter segetis</name>
    <dbReference type="NCBI Taxonomy" id="2793071"/>
    <lineage>
        <taxon>Bacteria</taxon>
        <taxon>Pseudomonadati</taxon>
        <taxon>Bacteroidota</taxon>
        <taxon>Sphingobacteriia</taxon>
        <taxon>Sphingobacteriales</taxon>
        <taxon>Sphingobacteriaceae</taxon>
        <taxon>Mucilaginibacter</taxon>
    </lineage>
</organism>
<keyword evidence="10" id="KW-1133">Transmembrane helix</keyword>
<keyword evidence="6 13" id="KW-0418">Kinase</keyword>